<keyword evidence="1" id="KW-0812">Transmembrane</keyword>
<sequence length="121" mass="12335">MAGGTKEPARVLAALAIVLGVSPLQGTICDAVATDTGCCAVGENALVTGTPATGRPVQDSGHGGGVVEACLMVFLAVLFALAGLFKPGQSTVQPLARAVVRRMQRIRSHTPPLAQRCVSRT</sequence>
<gene>
    <name evidence="2" type="ORF">AOZ06_18510</name>
</gene>
<dbReference type="Proteomes" id="UP000063699">
    <property type="component" value="Chromosome"/>
</dbReference>
<name>A0A0N9I2G3_9PSEU</name>
<keyword evidence="1" id="KW-1133">Transmembrane helix</keyword>
<dbReference type="EMBL" id="CP012752">
    <property type="protein sequence ID" value="ALG08644.1"/>
    <property type="molecule type" value="Genomic_DNA"/>
</dbReference>
<evidence type="ECO:0000256" key="1">
    <source>
        <dbReference type="SAM" id="Phobius"/>
    </source>
</evidence>
<evidence type="ECO:0000313" key="2">
    <source>
        <dbReference type="EMBL" id="ALG08644.1"/>
    </source>
</evidence>
<dbReference type="RefSeq" id="WP_054290551.1">
    <property type="nucleotide sequence ID" value="NZ_CP012752.1"/>
</dbReference>
<dbReference type="STRING" id="860235.AOZ06_18510"/>
<dbReference type="KEGG" id="kphy:AOZ06_18510"/>
<keyword evidence="1" id="KW-0472">Membrane</keyword>
<organism evidence="2 3">
    <name type="scientific">Kibdelosporangium phytohabitans</name>
    <dbReference type="NCBI Taxonomy" id="860235"/>
    <lineage>
        <taxon>Bacteria</taxon>
        <taxon>Bacillati</taxon>
        <taxon>Actinomycetota</taxon>
        <taxon>Actinomycetes</taxon>
        <taxon>Pseudonocardiales</taxon>
        <taxon>Pseudonocardiaceae</taxon>
        <taxon>Kibdelosporangium</taxon>
    </lineage>
</organism>
<evidence type="ECO:0000313" key="3">
    <source>
        <dbReference type="Proteomes" id="UP000063699"/>
    </source>
</evidence>
<keyword evidence="3" id="KW-1185">Reference proteome</keyword>
<accession>A0A0N9I2G3</accession>
<protein>
    <submittedName>
        <fullName evidence="2">Uncharacterized protein</fullName>
    </submittedName>
</protein>
<reference evidence="2 3" key="1">
    <citation type="submission" date="2015-07" db="EMBL/GenBank/DDBJ databases">
        <title>Genome sequencing of Kibdelosporangium phytohabitans.</title>
        <authorList>
            <person name="Qin S."/>
            <person name="Xing K."/>
        </authorList>
    </citation>
    <scope>NUCLEOTIDE SEQUENCE [LARGE SCALE GENOMIC DNA]</scope>
    <source>
        <strain evidence="2 3">KLBMP1111</strain>
    </source>
</reference>
<proteinExistence type="predicted"/>
<feature type="transmembrane region" description="Helical" evidence="1">
    <location>
        <begin position="65"/>
        <end position="85"/>
    </location>
</feature>
<dbReference type="AlphaFoldDB" id="A0A0N9I2G3"/>